<dbReference type="Proteomes" id="UP001560573">
    <property type="component" value="Unassembled WGS sequence"/>
</dbReference>
<keyword evidence="3" id="KW-1185">Reference proteome</keyword>
<evidence type="ECO:0008006" key="4">
    <source>
        <dbReference type="Google" id="ProtNLM"/>
    </source>
</evidence>
<protein>
    <recommendedName>
        <fullName evidence="4">Bacterial surface antigen (D15) domain-containing protein</fullName>
    </recommendedName>
</protein>
<name>A0ABV3ZB67_9BACT</name>
<gene>
    <name evidence="2" type="ORF">QTN47_04725</name>
</gene>
<proteinExistence type="predicted"/>
<evidence type="ECO:0000313" key="3">
    <source>
        <dbReference type="Proteomes" id="UP001560573"/>
    </source>
</evidence>
<evidence type="ECO:0000313" key="2">
    <source>
        <dbReference type="EMBL" id="MEX6686785.1"/>
    </source>
</evidence>
<sequence length="390" mass="44451">MMNRKRHIKKLLLLCALFFAAACFAQENKKPHISLRDSTDGAFDLSDYIIDANGFVPVPYIITEPALGGFGGALIPVFIKKRPPYIDSIKGEQKITPIAPDITGGAGMYTVNGSWFTGLFRSGTFVKSRIKYIAGGGLGSINMNYYRTIPDKGEKEFEFNINAYTATLQAIRRIGYSHWYAGLKYFFVSTDVKYKGGGDTPVFVKPIEYNSIVSQLGAIVELDNRDNVFTPDRGMKLHIDGIRSDNFFGSDYNYWRMNYYTYMYRPLTKKLIGGLRIDGQQTFGDVPFYLLPYIDMRGVAANRYQGKADILSELEFRWDFYRRWSIMLYSGAGKAFDEWSDFGSAKWVLSYGTGFRYLIARKFNLRMGIDLAKGPDTWAYYIVFGSNWLK</sequence>
<dbReference type="Gene3D" id="2.40.160.50">
    <property type="entry name" value="membrane protein fhac: a member of the omp85/tpsb transporter family"/>
    <property type="match status" value="1"/>
</dbReference>
<reference evidence="2 3" key="1">
    <citation type="submission" date="2023-07" db="EMBL/GenBank/DDBJ databases">
        <authorList>
            <person name="Lian W.-H."/>
        </authorList>
    </citation>
    <scope>NUCLEOTIDE SEQUENCE [LARGE SCALE GENOMIC DNA]</scope>
    <source>
        <strain evidence="2 3">SYSU DXS3180</strain>
    </source>
</reference>
<feature type="signal peptide" evidence="1">
    <location>
        <begin position="1"/>
        <end position="25"/>
    </location>
</feature>
<feature type="chain" id="PRO_5047537472" description="Bacterial surface antigen (D15) domain-containing protein" evidence="1">
    <location>
        <begin position="26"/>
        <end position="390"/>
    </location>
</feature>
<keyword evidence="1" id="KW-0732">Signal</keyword>
<dbReference type="EMBL" id="JAULBC010000001">
    <property type="protein sequence ID" value="MEX6686785.1"/>
    <property type="molecule type" value="Genomic_DNA"/>
</dbReference>
<evidence type="ECO:0000256" key="1">
    <source>
        <dbReference type="SAM" id="SignalP"/>
    </source>
</evidence>
<accession>A0ABV3ZB67</accession>
<dbReference type="PROSITE" id="PS51257">
    <property type="entry name" value="PROKAR_LIPOPROTEIN"/>
    <property type="match status" value="1"/>
</dbReference>
<comment type="caution">
    <text evidence="2">The sequence shown here is derived from an EMBL/GenBank/DDBJ whole genome shotgun (WGS) entry which is preliminary data.</text>
</comment>
<organism evidence="2 3">
    <name type="scientific">Danxiaibacter flavus</name>
    <dbReference type="NCBI Taxonomy" id="3049108"/>
    <lineage>
        <taxon>Bacteria</taxon>
        <taxon>Pseudomonadati</taxon>
        <taxon>Bacteroidota</taxon>
        <taxon>Chitinophagia</taxon>
        <taxon>Chitinophagales</taxon>
        <taxon>Chitinophagaceae</taxon>
        <taxon>Danxiaibacter</taxon>
    </lineage>
</organism>